<dbReference type="EMBL" id="CAJNDS010001369">
    <property type="protein sequence ID" value="CAE7256861.1"/>
    <property type="molecule type" value="Genomic_DNA"/>
</dbReference>
<name>A0A812M2H2_9DINO</name>
<dbReference type="PROSITE" id="PS51203">
    <property type="entry name" value="CS"/>
    <property type="match status" value="1"/>
</dbReference>
<dbReference type="OrthoDB" id="120976at2759"/>
<protein>
    <submittedName>
        <fullName evidence="2">NLRP5 protein</fullName>
    </submittedName>
</protein>
<proteinExistence type="predicted"/>
<keyword evidence="3" id="KW-1185">Reference proteome</keyword>
<gene>
    <name evidence="2" type="primary">NLRP5</name>
    <name evidence="2" type="ORF">SNAT2548_LOCUS13225</name>
</gene>
<accession>A0A812M2H2</accession>
<sequence>MTSLRLNLNSPVVDLAVRWTKEEKQFRVGVLEPFSSSIWQEKLRDFKLRGWNELRVDLLAEDVMKKQELRLSDFQDPHGGEHNVSVEISALRQSSLQDLSLVLEQDKHLAELCINDVDDQAMPALCRGAAGLRSFQLAGCGLTDAAGKPLAQLLKVSETLRKLSLANNRLGCEAAACLATGLQSNDFLCELYLQQNAIADKGCSLLAKSLEANPYVLETLDVSDNSFSEVGRSALEAAFGVSCSLAVLRLGQRGAHHVLEKSPTAAVGLQGEAPLAGTARRGFDFVVHCHRLGAEIWAQTTADPIDHPGKLVDMQQDDKDLDLVFSVPRLEPTASAAVSLSATTMKITSLDQTLVDMQLFSKIDPTTYELSFRDSILEVSLTKANEGEQWPRLEK</sequence>
<organism evidence="2 3">
    <name type="scientific">Symbiodinium natans</name>
    <dbReference type="NCBI Taxonomy" id="878477"/>
    <lineage>
        <taxon>Eukaryota</taxon>
        <taxon>Sar</taxon>
        <taxon>Alveolata</taxon>
        <taxon>Dinophyceae</taxon>
        <taxon>Suessiales</taxon>
        <taxon>Symbiodiniaceae</taxon>
        <taxon>Symbiodinium</taxon>
    </lineage>
</organism>
<dbReference type="Proteomes" id="UP000604046">
    <property type="component" value="Unassembled WGS sequence"/>
</dbReference>
<dbReference type="InterPro" id="IPR007052">
    <property type="entry name" value="CS_dom"/>
</dbReference>
<dbReference type="Gene3D" id="3.80.10.10">
    <property type="entry name" value="Ribonuclease Inhibitor"/>
    <property type="match status" value="1"/>
</dbReference>
<dbReference type="Gene3D" id="2.60.40.790">
    <property type="match status" value="1"/>
</dbReference>
<dbReference type="SUPFAM" id="SSF52047">
    <property type="entry name" value="RNI-like"/>
    <property type="match status" value="1"/>
</dbReference>
<dbReference type="PANTHER" id="PTHR24114">
    <property type="entry name" value="LEUCINE RICH REPEAT FAMILY PROTEIN"/>
    <property type="match status" value="1"/>
</dbReference>
<dbReference type="SMART" id="SM00368">
    <property type="entry name" value="LRR_RI"/>
    <property type="match status" value="4"/>
</dbReference>
<evidence type="ECO:0000313" key="2">
    <source>
        <dbReference type="EMBL" id="CAE7256861.1"/>
    </source>
</evidence>
<dbReference type="SUPFAM" id="SSF49764">
    <property type="entry name" value="HSP20-like chaperones"/>
    <property type="match status" value="1"/>
</dbReference>
<dbReference type="AlphaFoldDB" id="A0A812M2H2"/>
<dbReference type="PANTHER" id="PTHR24114:SF2">
    <property type="entry name" value="F-BOX DOMAIN-CONTAINING PROTEIN-RELATED"/>
    <property type="match status" value="1"/>
</dbReference>
<comment type="caution">
    <text evidence="2">The sequence shown here is derived from an EMBL/GenBank/DDBJ whole genome shotgun (WGS) entry which is preliminary data.</text>
</comment>
<dbReference type="InterPro" id="IPR032675">
    <property type="entry name" value="LRR_dom_sf"/>
</dbReference>
<evidence type="ECO:0000259" key="1">
    <source>
        <dbReference type="PROSITE" id="PS51203"/>
    </source>
</evidence>
<reference evidence="2" key="1">
    <citation type="submission" date="2021-02" db="EMBL/GenBank/DDBJ databases">
        <authorList>
            <person name="Dougan E. K."/>
            <person name="Rhodes N."/>
            <person name="Thang M."/>
            <person name="Chan C."/>
        </authorList>
    </citation>
    <scope>NUCLEOTIDE SEQUENCE</scope>
</reference>
<feature type="domain" description="CS" evidence="1">
    <location>
        <begin position="307"/>
        <end position="394"/>
    </location>
</feature>
<evidence type="ECO:0000313" key="3">
    <source>
        <dbReference type="Proteomes" id="UP000604046"/>
    </source>
</evidence>
<dbReference type="InterPro" id="IPR052394">
    <property type="entry name" value="LRR-containing"/>
</dbReference>
<dbReference type="InterPro" id="IPR008978">
    <property type="entry name" value="HSP20-like_chaperone"/>
</dbReference>